<dbReference type="GO" id="GO:0080120">
    <property type="term" value="P:CAAX-box protein maturation"/>
    <property type="evidence" value="ECO:0007669"/>
    <property type="project" value="UniProtKB-ARBA"/>
</dbReference>
<keyword evidence="3" id="KW-0378">Hydrolase</keyword>
<dbReference type="KEGG" id="alti:ALE3EI_2631"/>
<accession>A0A7G8PXU2</accession>
<proteinExistence type="predicted"/>
<feature type="transmembrane region" description="Helical" evidence="1">
    <location>
        <begin position="141"/>
        <end position="161"/>
    </location>
</feature>
<dbReference type="GO" id="GO:0006508">
    <property type="term" value="P:proteolysis"/>
    <property type="evidence" value="ECO:0007669"/>
    <property type="project" value="UniProtKB-KW"/>
</dbReference>
<feature type="transmembrane region" description="Helical" evidence="1">
    <location>
        <begin position="208"/>
        <end position="231"/>
    </location>
</feature>
<feature type="transmembrane region" description="Helical" evidence="1">
    <location>
        <begin position="251"/>
        <end position="268"/>
    </location>
</feature>
<protein>
    <submittedName>
        <fullName evidence="3">CAAX amino terminal protease family protein</fullName>
    </submittedName>
</protein>
<organism evidence="3 4">
    <name type="scientific">Constantimarinum furrinae</name>
    <dbReference type="NCBI Taxonomy" id="2562285"/>
    <lineage>
        <taxon>Bacteria</taxon>
        <taxon>Pseudomonadati</taxon>
        <taxon>Bacteroidota</taxon>
        <taxon>Flavobacteriia</taxon>
        <taxon>Flavobacteriales</taxon>
        <taxon>Flavobacteriaceae</taxon>
        <taxon>Altibacter/Constantimarinum group</taxon>
        <taxon>Constantimarinum</taxon>
    </lineage>
</organism>
<evidence type="ECO:0000259" key="2">
    <source>
        <dbReference type="Pfam" id="PF02517"/>
    </source>
</evidence>
<evidence type="ECO:0000313" key="3">
    <source>
        <dbReference type="EMBL" id="QNJ99158.1"/>
    </source>
</evidence>
<keyword evidence="1" id="KW-0472">Membrane</keyword>
<dbReference type="GO" id="GO:0004175">
    <property type="term" value="F:endopeptidase activity"/>
    <property type="evidence" value="ECO:0007669"/>
    <property type="project" value="UniProtKB-ARBA"/>
</dbReference>
<feature type="domain" description="CAAX prenyl protease 2/Lysostaphin resistance protein A-like" evidence="2">
    <location>
        <begin position="243"/>
        <end position="312"/>
    </location>
</feature>
<feature type="transmembrane region" description="Helical" evidence="1">
    <location>
        <begin position="301"/>
        <end position="322"/>
    </location>
</feature>
<dbReference type="EMBL" id="CP052909">
    <property type="protein sequence ID" value="QNJ99158.1"/>
    <property type="molecule type" value="Genomic_DNA"/>
</dbReference>
<sequence>MYITQAFRYAHEPWRYALGGLLIFLASQLGAIPLLLVATFKLMNDGGSLEQLEDPNAILTILDSNLTLFLMLLSFAIGLGVLYLIVKYLHKQPFITLTTSRPKTDWGRVWFGFGLIAITTVVLTTIDYYQNPQDYILQFDLIPFLILAAIVVIMIPLQTSFEEYLFRGYLMQGIGVSSVRRYFPLITIYSAVAIIGYMILISEVTLHPAIHFVLVLALIGLIVLLITTKVLLPLTETKGYQDLSKKFSNRFLPLVITSVIFGGLHFFNPEVEKIGNIIMLYYIGTGFLLGIMTLMDEGMELALGFHAGNNMVAALLVTADWTVFQTNSVLKDISEPSAGFDVLLPVLIVYPIFLLIMAWRYKWTNWKEKLFGAINPPPEEITSTPGSN</sequence>
<feature type="transmembrane region" description="Helical" evidence="1">
    <location>
        <begin position="342"/>
        <end position="361"/>
    </location>
</feature>
<evidence type="ECO:0000256" key="1">
    <source>
        <dbReference type="SAM" id="Phobius"/>
    </source>
</evidence>
<keyword evidence="1" id="KW-0812">Transmembrane</keyword>
<keyword evidence="3" id="KW-0645">Protease</keyword>
<feature type="transmembrane region" description="Helical" evidence="1">
    <location>
        <begin position="274"/>
        <end position="294"/>
    </location>
</feature>
<evidence type="ECO:0000313" key="4">
    <source>
        <dbReference type="Proteomes" id="UP000515514"/>
    </source>
</evidence>
<reference evidence="3 4" key="1">
    <citation type="submission" date="2020-04" db="EMBL/GenBank/DDBJ databases">
        <title>Genome sequence of Altibacter aquimarinus strain ALE3EI.</title>
        <authorList>
            <person name="Oh H.-M."/>
            <person name="Jang D."/>
        </authorList>
    </citation>
    <scope>NUCLEOTIDE SEQUENCE [LARGE SCALE GENOMIC DNA]</scope>
    <source>
        <strain evidence="3 4">ALE3EI</strain>
    </source>
</reference>
<feature type="transmembrane region" description="Helical" evidence="1">
    <location>
        <begin position="182"/>
        <end position="202"/>
    </location>
</feature>
<dbReference type="AlphaFoldDB" id="A0A7G8PXU2"/>
<name>A0A7G8PXU2_9FLAO</name>
<dbReference type="RefSeq" id="WP_233279972.1">
    <property type="nucleotide sequence ID" value="NZ_CP052909.1"/>
</dbReference>
<dbReference type="Pfam" id="PF02517">
    <property type="entry name" value="Rce1-like"/>
    <property type="match status" value="1"/>
</dbReference>
<dbReference type="Proteomes" id="UP000515514">
    <property type="component" value="Chromosome"/>
</dbReference>
<feature type="transmembrane region" description="Helical" evidence="1">
    <location>
        <begin position="21"/>
        <end position="40"/>
    </location>
</feature>
<gene>
    <name evidence="3" type="ORF">ALE3EI_2631</name>
</gene>
<keyword evidence="4" id="KW-1185">Reference proteome</keyword>
<feature type="transmembrane region" description="Helical" evidence="1">
    <location>
        <begin position="68"/>
        <end position="89"/>
    </location>
</feature>
<keyword evidence="1" id="KW-1133">Transmembrane helix</keyword>
<dbReference type="InterPro" id="IPR003675">
    <property type="entry name" value="Rce1/LyrA-like_dom"/>
</dbReference>
<feature type="transmembrane region" description="Helical" evidence="1">
    <location>
        <begin position="109"/>
        <end position="129"/>
    </location>
</feature>